<protein>
    <submittedName>
        <fullName evidence="2">Phosphate transporter permease subunit PstC</fullName>
    </submittedName>
</protein>
<dbReference type="Proteomes" id="UP000254052">
    <property type="component" value="Unassembled WGS sequence"/>
</dbReference>
<evidence type="ECO:0000313" key="2">
    <source>
        <dbReference type="EMBL" id="STL46241.1"/>
    </source>
</evidence>
<organism evidence="2 3">
    <name type="scientific">Escherichia coli</name>
    <dbReference type="NCBI Taxonomy" id="562"/>
    <lineage>
        <taxon>Bacteria</taxon>
        <taxon>Pseudomonadati</taxon>
        <taxon>Pseudomonadota</taxon>
        <taxon>Gammaproteobacteria</taxon>
        <taxon>Enterobacterales</taxon>
        <taxon>Enterobacteriaceae</taxon>
        <taxon>Escherichia</taxon>
    </lineage>
</organism>
<name>A0A377B412_ECOLX</name>
<keyword evidence="1" id="KW-0812">Transmembrane</keyword>
<evidence type="ECO:0000256" key="1">
    <source>
        <dbReference type="SAM" id="Phobius"/>
    </source>
</evidence>
<sequence>MLVKLAALIVLLMLGGIIVSLIISSWPSIQKFGLAFLWTKEWDAPNDIYGALVPIYGTLVTSVYRAADRRPGEFRYRPVPD</sequence>
<dbReference type="AlphaFoldDB" id="A0A377B412"/>
<dbReference type="EMBL" id="UGED01000008">
    <property type="protein sequence ID" value="STL46241.1"/>
    <property type="molecule type" value="Genomic_DNA"/>
</dbReference>
<feature type="transmembrane region" description="Helical" evidence="1">
    <location>
        <begin position="7"/>
        <end position="28"/>
    </location>
</feature>
<feature type="transmembrane region" description="Helical" evidence="1">
    <location>
        <begin position="48"/>
        <end position="67"/>
    </location>
</feature>
<keyword evidence="1" id="KW-1133">Transmembrane helix</keyword>
<proteinExistence type="predicted"/>
<reference evidence="2 3" key="1">
    <citation type="submission" date="2018-06" db="EMBL/GenBank/DDBJ databases">
        <authorList>
            <consortium name="Pathogen Informatics"/>
            <person name="Doyle S."/>
        </authorList>
    </citation>
    <scope>NUCLEOTIDE SEQUENCE [LARGE SCALE GENOMIC DNA]</scope>
    <source>
        <strain evidence="2 3">NCTC9962</strain>
    </source>
</reference>
<evidence type="ECO:0000313" key="3">
    <source>
        <dbReference type="Proteomes" id="UP000254052"/>
    </source>
</evidence>
<keyword evidence="1" id="KW-0472">Membrane</keyword>
<gene>
    <name evidence="2" type="primary">pstC_2</name>
    <name evidence="2" type="ORF">NCTC9962_03177</name>
</gene>
<accession>A0A377B412</accession>